<feature type="repeat" description="CXXCXGXG motif" evidence="6">
    <location>
        <begin position="175"/>
        <end position="182"/>
    </location>
</feature>
<dbReference type="AlphaFoldDB" id="A0A202E8X1"/>
<dbReference type="GO" id="GO:0031072">
    <property type="term" value="F:heat shock protein binding"/>
    <property type="evidence" value="ECO:0007669"/>
    <property type="project" value="InterPro"/>
</dbReference>
<keyword evidence="6" id="KW-0346">Stress response</keyword>
<dbReference type="FunFam" id="2.60.260.20:FF:000005">
    <property type="entry name" value="Chaperone protein dnaJ 1, mitochondrial"/>
    <property type="match status" value="1"/>
</dbReference>
<dbReference type="OrthoDB" id="8967at2157"/>
<dbReference type="PANTHER" id="PTHR43096:SF52">
    <property type="entry name" value="DNAJ HOMOLOG 1, MITOCHONDRIAL-RELATED"/>
    <property type="match status" value="1"/>
</dbReference>
<dbReference type="InterPro" id="IPR036410">
    <property type="entry name" value="HSP_DnaJ_Cys-rich_dom_sf"/>
</dbReference>
<dbReference type="Pfam" id="PF00226">
    <property type="entry name" value="DnaJ"/>
    <property type="match status" value="1"/>
</dbReference>
<feature type="repeat" description="CXXCXGXG motif" evidence="6">
    <location>
        <begin position="201"/>
        <end position="208"/>
    </location>
</feature>
<dbReference type="SMART" id="SM00271">
    <property type="entry name" value="DnaJ"/>
    <property type="match status" value="1"/>
</dbReference>
<dbReference type="InterPro" id="IPR001623">
    <property type="entry name" value="DnaJ_domain"/>
</dbReference>
<dbReference type="SUPFAM" id="SSF46565">
    <property type="entry name" value="Chaperone J-domain"/>
    <property type="match status" value="1"/>
</dbReference>
<evidence type="ECO:0000259" key="9">
    <source>
        <dbReference type="PROSITE" id="PS51188"/>
    </source>
</evidence>
<keyword evidence="6" id="KW-0963">Cytoplasm</keyword>
<evidence type="ECO:0000313" key="10">
    <source>
        <dbReference type="EMBL" id="OVE84410.1"/>
    </source>
</evidence>
<keyword evidence="5 6" id="KW-0143">Chaperone</keyword>
<comment type="similarity">
    <text evidence="6">Belongs to the DnaJ family.</text>
</comment>
<dbReference type="EMBL" id="MWPH01000002">
    <property type="protein sequence ID" value="OVE84410.1"/>
    <property type="molecule type" value="Genomic_DNA"/>
</dbReference>
<protein>
    <recommendedName>
        <fullName evidence="6">Chaperone protein DnaJ</fullName>
    </recommendedName>
</protein>
<dbReference type="PROSITE" id="PS51188">
    <property type="entry name" value="ZF_CR"/>
    <property type="match status" value="1"/>
</dbReference>
<dbReference type="Gene3D" id="2.10.230.10">
    <property type="entry name" value="Heat shock protein DnaJ, cysteine-rich domain"/>
    <property type="match status" value="1"/>
</dbReference>
<keyword evidence="4 6" id="KW-0862">Zinc</keyword>
<sequence length="384" mass="42145">MSEDFYDVLGVGQDASADEIKSAYREKATEYHPDVSDDPDAEEKFKKIQKAKQVLTDEEKRSAYDRMGHDRYEQAEKHGYDAGGGAGGMGGDPFGGMGGGGMGGGLGDIFEQMFTGGGGGRGRRQRKGQDLRTELEIDLEEAFNGAEKQFTLERPETCESCDGEGHPPDADAQTCPECQGQGQKRQVQQTPLGRVQQTTTCRRCEGEGTLYSETCSECRGDGYVRTEATLTIEVPAGIQDGQTLRMEREGAPSPDGGPHGDLLIDITIREHEEFEREGDDLRYRLPLSFPQATFGDTVEVPTLDGAVEFEVPTGTQSGETFRLGGKGMPRLRRRGQGDLYVQIQIVTPEKLNEEQREALEAFAEAGGDEIEIKEGFFEKIKRAF</sequence>
<keyword evidence="11" id="KW-1185">Reference proteome</keyword>
<feature type="binding site" evidence="6">
    <location>
        <position position="204"/>
    </location>
    <ligand>
        <name>Zn(2+)</name>
        <dbReference type="ChEBI" id="CHEBI:29105"/>
        <label>2</label>
    </ligand>
</feature>
<dbReference type="HAMAP" id="MF_01152">
    <property type="entry name" value="DnaJ"/>
    <property type="match status" value="1"/>
</dbReference>
<dbReference type="RefSeq" id="WP_087714507.1">
    <property type="nucleotide sequence ID" value="NZ_MWPH01000002.1"/>
</dbReference>
<gene>
    <name evidence="6" type="primary">dnaJ</name>
    <name evidence="10" type="ORF">B2G88_08340</name>
</gene>
<evidence type="ECO:0000256" key="7">
    <source>
        <dbReference type="PROSITE-ProRule" id="PRU00546"/>
    </source>
</evidence>
<comment type="function">
    <text evidence="6">Participates actively in the response to hyperosmotic and heat shock by preventing the aggregation of stress-denatured proteins and by disaggregating proteins, also in an autonomous, DnaK-independent fashion. Unfolded proteins bind initially to DnaJ; upon interaction with the DnaJ-bound protein, DnaK hydrolyzes its bound ATP, resulting in the formation of a stable complex. GrpE releases ADP from DnaK; ATP binding to DnaK triggers the release of the substrate protein, thus completing the reaction cycle. Several rounds of ATP-dependent interactions between DnaJ, DnaK and GrpE are required for fully efficient folding. Also involved, together with DnaK and GrpE, in the DNA replication of plasmids through activation of initiation proteins.</text>
</comment>
<dbReference type="Pfam" id="PF00684">
    <property type="entry name" value="DnaJ_CXXCXGXG"/>
    <property type="match status" value="1"/>
</dbReference>
<comment type="domain">
    <text evidence="6">The J domain is necessary and sufficient to stimulate DnaK ATPase activity. Zinc center 1 plays an important role in the autonomous, DnaK-independent chaperone activity of DnaJ. Zinc center 2 is essential for interaction with DnaK and for DnaJ activity.</text>
</comment>
<comment type="subcellular location">
    <subcellularLocation>
        <location evidence="6">Cytoplasm</location>
    </subcellularLocation>
</comment>
<dbReference type="GO" id="GO:0009408">
    <property type="term" value="P:response to heat"/>
    <property type="evidence" value="ECO:0007669"/>
    <property type="project" value="InterPro"/>
</dbReference>
<feature type="domain" description="J" evidence="8">
    <location>
        <begin position="4"/>
        <end position="68"/>
    </location>
</feature>
<dbReference type="InterPro" id="IPR002939">
    <property type="entry name" value="DnaJ_C"/>
</dbReference>
<evidence type="ECO:0000256" key="4">
    <source>
        <dbReference type="ARBA" id="ARBA00022833"/>
    </source>
</evidence>
<proteinExistence type="inferred from homology"/>
<feature type="domain" description="CR-type" evidence="9">
    <location>
        <begin position="145"/>
        <end position="227"/>
    </location>
</feature>
<keyword evidence="6" id="KW-0235">DNA replication</keyword>
<dbReference type="InterPro" id="IPR008971">
    <property type="entry name" value="HSP40/DnaJ_pept-bd"/>
</dbReference>
<feature type="binding site" evidence="6">
    <location>
        <position position="161"/>
    </location>
    <ligand>
        <name>Zn(2+)</name>
        <dbReference type="ChEBI" id="CHEBI:29105"/>
        <label>1</label>
    </ligand>
</feature>
<evidence type="ECO:0000256" key="5">
    <source>
        <dbReference type="ARBA" id="ARBA00023186"/>
    </source>
</evidence>
<dbReference type="InterPro" id="IPR012724">
    <property type="entry name" value="DnaJ"/>
</dbReference>
<feature type="binding site" evidence="6">
    <location>
        <position position="218"/>
    </location>
    <ligand>
        <name>Zn(2+)</name>
        <dbReference type="ChEBI" id="CHEBI:29105"/>
        <label>1</label>
    </ligand>
</feature>
<organism evidence="10 11">
    <name type="scientific">Natronolimnobius baerhuensis</name>
    <dbReference type="NCBI Taxonomy" id="253108"/>
    <lineage>
        <taxon>Archaea</taxon>
        <taxon>Methanobacteriati</taxon>
        <taxon>Methanobacteriota</taxon>
        <taxon>Stenosarchaea group</taxon>
        <taxon>Halobacteria</taxon>
        <taxon>Halobacteriales</taxon>
        <taxon>Natrialbaceae</taxon>
        <taxon>Natronolimnobius</taxon>
    </lineage>
</organism>
<keyword evidence="2 6" id="KW-0677">Repeat</keyword>
<accession>A0A202E8X1</accession>
<keyword evidence="1 6" id="KW-0479">Metal-binding</keyword>
<dbReference type="GO" id="GO:0042026">
    <property type="term" value="P:protein refolding"/>
    <property type="evidence" value="ECO:0007669"/>
    <property type="project" value="TreeGrafter"/>
</dbReference>
<evidence type="ECO:0000259" key="8">
    <source>
        <dbReference type="PROSITE" id="PS50076"/>
    </source>
</evidence>
<dbReference type="CDD" id="cd06257">
    <property type="entry name" value="DnaJ"/>
    <property type="match status" value="1"/>
</dbReference>
<dbReference type="GO" id="GO:0008270">
    <property type="term" value="F:zinc ion binding"/>
    <property type="evidence" value="ECO:0007669"/>
    <property type="project" value="UniProtKB-UniRule"/>
</dbReference>
<dbReference type="Pfam" id="PF01556">
    <property type="entry name" value="DnaJ_C"/>
    <property type="match status" value="1"/>
</dbReference>
<dbReference type="NCBIfam" id="TIGR02349">
    <property type="entry name" value="DnaJ_bact"/>
    <property type="match status" value="1"/>
</dbReference>
<dbReference type="SUPFAM" id="SSF57938">
    <property type="entry name" value="DnaJ/Hsp40 cysteine-rich domain"/>
    <property type="match status" value="1"/>
</dbReference>
<dbReference type="PANTHER" id="PTHR43096">
    <property type="entry name" value="DNAJ HOMOLOG 1, MITOCHONDRIAL-RELATED"/>
    <property type="match status" value="1"/>
</dbReference>
<dbReference type="Proteomes" id="UP000196084">
    <property type="component" value="Unassembled WGS sequence"/>
</dbReference>
<feature type="binding site" evidence="6">
    <location>
        <position position="158"/>
    </location>
    <ligand>
        <name>Zn(2+)</name>
        <dbReference type="ChEBI" id="CHEBI:29105"/>
        <label>1</label>
    </ligand>
</feature>
<dbReference type="GO" id="GO:0006260">
    <property type="term" value="P:DNA replication"/>
    <property type="evidence" value="ECO:0007669"/>
    <property type="project" value="UniProtKB-KW"/>
</dbReference>
<comment type="caution">
    <text evidence="10">The sequence shown here is derived from an EMBL/GenBank/DDBJ whole genome shotgun (WGS) entry which is preliminary data.</text>
</comment>
<dbReference type="Gene3D" id="2.60.260.20">
    <property type="entry name" value="Urease metallochaperone UreE, N-terminal domain"/>
    <property type="match status" value="2"/>
</dbReference>
<dbReference type="CDD" id="cd10747">
    <property type="entry name" value="DnaJ_C"/>
    <property type="match status" value="1"/>
</dbReference>
<dbReference type="CDD" id="cd10719">
    <property type="entry name" value="DnaJ_zf"/>
    <property type="match status" value="1"/>
</dbReference>
<dbReference type="GO" id="GO:0005524">
    <property type="term" value="F:ATP binding"/>
    <property type="evidence" value="ECO:0007669"/>
    <property type="project" value="InterPro"/>
</dbReference>
<dbReference type="Gene3D" id="1.10.287.110">
    <property type="entry name" value="DnaJ domain"/>
    <property type="match status" value="1"/>
</dbReference>
<evidence type="ECO:0000256" key="6">
    <source>
        <dbReference type="HAMAP-Rule" id="MF_01152"/>
    </source>
</evidence>
<evidence type="ECO:0000256" key="1">
    <source>
        <dbReference type="ARBA" id="ARBA00022723"/>
    </source>
</evidence>
<dbReference type="PROSITE" id="PS50076">
    <property type="entry name" value="DNAJ_2"/>
    <property type="match status" value="1"/>
</dbReference>
<feature type="binding site" evidence="6">
    <location>
        <position position="175"/>
    </location>
    <ligand>
        <name>Zn(2+)</name>
        <dbReference type="ChEBI" id="CHEBI:29105"/>
        <label>2</label>
    </ligand>
</feature>
<evidence type="ECO:0000313" key="11">
    <source>
        <dbReference type="Proteomes" id="UP000196084"/>
    </source>
</evidence>
<dbReference type="NCBIfam" id="NF008035">
    <property type="entry name" value="PRK10767.1"/>
    <property type="match status" value="1"/>
</dbReference>
<comment type="cofactor">
    <cofactor evidence="6">
        <name>Zn(2+)</name>
        <dbReference type="ChEBI" id="CHEBI:29105"/>
    </cofactor>
    <text evidence="6">Binds 2 Zn(2+) ions per monomer.</text>
</comment>
<feature type="binding site" evidence="6">
    <location>
        <position position="201"/>
    </location>
    <ligand>
        <name>Zn(2+)</name>
        <dbReference type="ChEBI" id="CHEBI:29105"/>
        <label>2</label>
    </ligand>
</feature>
<dbReference type="FunFam" id="2.10.230.10:FF:000002">
    <property type="entry name" value="Molecular chaperone DnaJ"/>
    <property type="match status" value="1"/>
</dbReference>
<dbReference type="GO" id="GO:0005737">
    <property type="term" value="C:cytoplasm"/>
    <property type="evidence" value="ECO:0007669"/>
    <property type="project" value="UniProtKB-SubCell"/>
</dbReference>
<dbReference type="InterPro" id="IPR036869">
    <property type="entry name" value="J_dom_sf"/>
</dbReference>
<evidence type="ECO:0000256" key="2">
    <source>
        <dbReference type="ARBA" id="ARBA00022737"/>
    </source>
</evidence>
<dbReference type="GO" id="GO:0051082">
    <property type="term" value="F:unfolded protein binding"/>
    <property type="evidence" value="ECO:0007669"/>
    <property type="project" value="UniProtKB-UniRule"/>
</dbReference>
<feature type="zinc finger region" description="CR-type" evidence="7">
    <location>
        <begin position="145"/>
        <end position="227"/>
    </location>
</feature>
<dbReference type="InterPro" id="IPR001305">
    <property type="entry name" value="HSP_DnaJ_Cys-rich_dom"/>
</dbReference>
<keyword evidence="3 6" id="KW-0863">Zinc-finger</keyword>
<feature type="repeat" description="CXXCXGXG motif" evidence="6">
    <location>
        <begin position="215"/>
        <end position="222"/>
    </location>
</feature>
<dbReference type="PRINTS" id="PR00625">
    <property type="entry name" value="JDOMAIN"/>
</dbReference>
<dbReference type="SUPFAM" id="SSF49493">
    <property type="entry name" value="HSP40/DnaJ peptide-binding domain"/>
    <property type="match status" value="2"/>
</dbReference>
<feature type="binding site" evidence="6">
    <location>
        <position position="178"/>
    </location>
    <ligand>
        <name>Zn(2+)</name>
        <dbReference type="ChEBI" id="CHEBI:29105"/>
        <label>2</label>
    </ligand>
</feature>
<feature type="binding site" evidence="6">
    <location>
        <position position="215"/>
    </location>
    <ligand>
        <name>Zn(2+)</name>
        <dbReference type="ChEBI" id="CHEBI:29105"/>
        <label>1</label>
    </ligand>
</feature>
<feature type="repeat" description="CXXCXGXG motif" evidence="6">
    <location>
        <begin position="158"/>
        <end position="165"/>
    </location>
</feature>
<reference evidence="10 11" key="1">
    <citation type="submission" date="2017-02" db="EMBL/GenBank/DDBJ databases">
        <title>Natronthermophilus aegyptiacus gen. nov.,sp. nov., an aerobic, extremely halophilic alkalithermophilic archaeon isolated from the athalassohaline Wadi An Natrun, Egypt.</title>
        <authorList>
            <person name="Zhao B."/>
        </authorList>
    </citation>
    <scope>NUCLEOTIDE SEQUENCE [LARGE SCALE GENOMIC DNA]</scope>
    <source>
        <strain evidence="10 11">CGMCC 1.3597</strain>
    </source>
</reference>
<evidence type="ECO:0000256" key="3">
    <source>
        <dbReference type="ARBA" id="ARBA00022771"/>
    </source>
</evidence>
<name>A0A202E8X1_9EURY</name>
<comment type="subunit">
    <text evidence="6">Homodimer.</text>
</comment>